<evidence type="ECO:0000256" key="3">
    <source>
        <dbReference type="ARBA" id="ARBA00022801"/>
    </source>
</evidence>
<dbReference type="InterPro" id="IPR003653">
    <property type="entry name" value="Peptidase_C48_C"/>
</dbReference>
<accession>A0AA47NQC2</accession>
<evidence type="ECO:0000313" key="6">
    <source>
        <dbReference type="Proteomes" id="UP001174136"/>
    </source>
</evidence>
<keyword evidence="3" id="KW-0378">Hydrolase</keyword>
<dbReference type="Gene3D" id="3.40.395.10">
    <property type="entry name" value="Adenoviral Proteinase, Chain A"/>
    <property type="match status" value="1"/>
</dbReference>
<evidence type="ECO:0000256" key="1">
    <source>
        <dbReference type="ARBA" id="ARBA00005234"/>
    </source>
</evidence>
<dbReference type="Proteomes" id="UP001174136">
    <property type="component" value="Unassembled WGS sequence"/>
</dbReference>
<organism evidence="5 6">
    <name type="scientific">Merluccius polli</name>
    <name type="common">Benguela hake</name>
    <name type="synonym">Merluccius cadenati</name>
    <dbReference type="NCBI Taxonomy" id="89951"/>
    <lineage>
        <taxon>Eukaryota</taxon>
        <taxon>Metazoa</taxon>
        <taxon>Chordata</taxon>
        <taxon>Craniata</taxon>
        <taxon>Vertebrata</taxon>
        <taxon>Euteleostomi</taxon>
        <taxon>Actinopterygii</taxon>
        <taxon>Neopterygii</taxon>
        <taxon>Teleostei</taxon>
        <taxon>Neoteleostei</taxon>
        <taxon>Acanthomorphata</taxon>
        <taxon>Zeiogadaria</taxon>
        <taxon>Gadariae</taxon>
        <taxon>Gadiformes</taxon>
        <taxon>Gadoidei</taxon>
        <taxon>Merlucciidae</taxon>
        <taxon>Merluccius</taxon>
    </lineage>
</organism>
<evidence type="ECO:0000313" key="5">
    <source>
        <dbReference type="EMBL" id="KAK0133488.1"/>
    </source>
</evidence>
<evidence type="ECO:0000259" key="4">
    <source>
        <dbReference type="Pfam" id="PF02902"/>
    </source>
</evidence>
<name>A0AA47NQC2_MERPO</name>
<comment type="similarity">
    <text evidence="1">Belongs to the peptidase C48 family.</text>
</comment>
<keyword evidence="2" id="KW-0645">Protease</keyword>
<dbReference type="GO" id="GO:0006508">
    <property type="term" value="P:proteolysis"/>
    <property type="evidence" value="ECO:0007669"/>
    <property type="project" value="UniProtKB-KW"/>
</dbReference>
<feature type="domain" description="Ubiquitin-like protease family profile" evidence="4">
    <location>
        <begin position="35"/>
        <end position="75"/>
    </location>
</feature>
<proteinExistence type="inferred from homology"/>
<gene>
    <name evidence="5" type="ORF">N1851_031013</name>
</gene>
<comment type="caution">
    <text evidence="5">The sequence shown here is derived from an EMBL/GenBank/DDBJ whole genome shotgun (WGS) entry which is preliminary data.</text>
</comment>
<dbReference type="AlphaFoldDB" id="A0AA47NQC2"/>
<evidence type="ECO:0000256" key="2">
    <source>
        <dbReference type="ARBA" id="ARBA00022670"/>
    </source>
</evidence>
<reference evidence="5" key="1">
    <citation type="journal article" date="2023" name="Front. Mar. Sci.">
        <title>A new Merluccius polli reference genome to investigate the effects of global change in West African waters.</title>
        <authorList>
            <person name="Mateo J.L."/>
            <person name="Blanco-Fernandez C."/>
            <person name="Garcia-Vazquez E."/>
            <person name="Machado-Schiaffino G."/>
        </authorList>
    </citation>
    <scope>NUCLEOTIDE SEQUENCE</scope>
    <source>
        <strain evidence="5">C29</strain>
        <tissue evidence="5">Fin</tissue>
    </source>
</reference>
<dbReference type="Pfam" id="PF02902">
    <property type="entry name" value="Peptidase_C48"/>
    <property type="match status" value="1"/>
</dbReference>
<keyword evidence="6" id="KW-1185">Reference proteome</keyword>
<dbReference type="GO" id="GO:0008234">
    <property type="term" value="F:cysteine-type peptidase activity"/>
    <property type="evidence" value="ECO:0007669"/>
    <property type="project" value="InterPro"/>
</dbReference>
<sequence>MVQECNYLNTGKAAFIDLYSLTKMWSRGTQRLKMKPQQYDIIVGIINEQHHWKLAVIYPREKKTLFLDPLGGHSCEGRDAMSQGGSVRLSHIPDKGMQLELSRILG</sequence>
<protein>
    <recommendedName>
        <fullName evidence="4">Ubiquitin-like protease family profile domain-containing protein</fullName>
    </recommendedName>
</protein>
<dbReference type="InterPro" id="IPR038765">
    <property type="entry name" value="Papain-like_cys_pep_sf"/>
</dbReference>
<dbReference type="EMBL" id="JAOPHQ010005985">
    <property type="protein sequence ID" value="KAK0133488.1"/>
    <property type="molecule type" value="Genomic_DNA"/>
</dbReference>
<dbReference type="SUPFAM" id="SSF54001">
    <property type="entry name" value="Cysteine proteinases"/>
    <property type="match status" value="1"/>
</dbReference>